<dbReference type="Proteomes" id="UP000325517">
    <property type="component" value="Chromosome"/>
</dbReference>
<evidence type="ECO:0000256" key="1">
    <source>
        <dbReference type="SAM" id="Phobius"/>
    </source>
</evidence>
<evidence type="ECO:0000313" key="2">
    <source>
        <dbReference type="EMBL" id="QFF99577.1"/>
    </source>
</evidence>
<dbReference type="AlphaFoldDB" id="A0A5J6STL4"/>
<accession>A0A5J6STL4</accession>
<dbReference type="EMBL" id="CP031223">
    <property type="protein sequence ID" value="QFF99577.1"/>
    <property type="molecule type" value="Genomic_DNA"/>
</dbReference>
<sequence>MKKIRNEQGYTLLLTLVLVTLVVILFSTFTVKALSQQKQVEKTDDNYEATAIAEMGVEYYRVGILNLIAFYADDTKKKLSNEEKLDDQKINEIKNKQMELLKVDINSFLNSSVNNQIEVSNFPYLTTFRKSLLKYNNVTSSWDLNVTGDIGKKSKIISTTFQLPDNLDLVKTTLISGDGKPTGIDTEKNKTLFPPFNLENTAFSKLVPRLTLPTTKYEQISPKISECPEKDTDTGNVNEEFYCYKSNLNFSNNNKLEKIINLNLYYTGSSDIGIINSNFKNLNNFFADKSINITTNANTKSNTSYFINGDFSMSEPLNSSSNSTLHSIGNITLKKAINNMTNMKIYSEKKITTLEPFPAKNLTLYANNTQLSTLNSLTNSLIEIENQAKFEGIGSSMDNSQIQINNANKSNYTNSTAYLAEFKYFNKITNNSTVKVNGNTMVTDYIDTIDGKSNFLVNGNLTNPYTNKISGGSTVKIIGNAIFPKYIDTIDGGSNLLVNGDFTTSYINKIIGKSTVMVNGNATFSNYNDTIDSGSSFLVNGDYTASYINNISEGSTLMINGEANFGAYINNINGGSTIFVGKNGNVGKLIINDGRMEVNGTLNINGGNNSEIKKGTLLVNSINLIGPAKNNKENISVSGTGKLCIRDYKSSSTLLEHVKSTASGSIIFLNKEMLDNQIEKLKGYGGGSHIQQAGNTKFNSECGMSSNSLTPLPPNIYDINNDFFTTEEDITTKIEYQ</sequence>
<feature type="transmembrane region" description="Helical" evidence="1">
    <location>
        <begin position="12"/>
        <end position="31"/>
    </location>
</feature>
<gene>
    <name evidence="2" type="ORF">PB01_12455</name>
</gene>
<keyword evidence="1" id="KW-0812">Transmembrane</keyword>
<protein>
    <recommendedName>
        <fullName evidence="4">Type II secretion system protein</fullName>
    </recommendedName>
</protein>
<evidence type="ECO:0008006" key="4">
    <source>
        <dbReference type="Google" id="ProtNLM"/>
    </source>
</evidence>
<dbReference type="KEGG" id="psyo:PB01_12455"/>
<name>A0A5J6STL4_9BACI</name>
<dbReference type="OrthoDB" id="2964362at2"/>
<organism evidence="2 3">
    <name type="scientific">Psychrobacillus glaciei</name>
    <dbReference type="NCBI Taxonomy" id="2283160"/>
    <lineage>
        <taxon>Bacteria</taxon>
        <taxon>Bacillati</taxon>
        <taxon>Bacillota</taxon>
        <taxon>Bacilli</taxon>
        <taxon>Bacillales</taxon>
        <taxon>Bacillaceae</taxon>
        <taxon>Psychrobacillus</taxon>
    </lineage>
</organism>
<keyword evidence="1" id="KW-0472">Membrane</keyword>
<reference evidence="2 3" key="1">
    <citation type="submission" date="2018-07" db="EMBL/GenBank/DDBJ databases">
        <title>Complete genome sequence of Psychrobacillus sp. PB01, isolated from iceberg, and comparative genome analysis of Psychrobacillus strains.</title>
        <authorList>
            <person name="Lee P.C."/>
        </authorList>
    </citation>
    <scope>NUCLEOTIDE SEQUENCE [LARGE SCALE GENOMIC DNA]</scope>
    <source>
        <strain evidence="2 3">PB01</strain>
    </source>
</reference>
<dbReference type="RefSeq" id="WP_151700484.1">
    <property type="nucleotide sequence ID" value="NZ_CP031223.1"/>
</dbReference>
<keyword evidence="3" id="KW-1185">Reference proteome</keyword>
<keyword evidence="1" id="KW-1133">Transmembrane helix</keyword>
<evidence type="ECO:0000313" key="3">
    <source>
        <dbReference type="Proteomes" id="UP000325517"/>
    </source>
</evidence>
<proteinExistence type="predicted"/>